<keyword evidence="9 12" id="KW-0648">Protein biosynthesis</keyword>
<dbReference type="Pfam" id="PF23493">
    <property type="entry name" value="CysS_C"/>
    <property type="match status" value="1"/>
</dbReference>
<evidence type="ECO:0000256" key="1">
    <source>
        <dbReference type="ARBA" id="ARBA00004496"/>
    </source>
</evidence>
<feature type="domain" description="Cysteinyl-tRNA synthetase class Ia DALR" evidence="14">
    <location>
        <begin position="373"/>
        <end position="439"/>
    </location>
</feature>
<evidence type="ECO:0000256" key="9">
    <source>
        <dbReference type="ARBA" id="ARBA00022917"/>
    </source>
</evidence>
<dbReference type="CDD" id="cd00672">
    <property type="entry name" value="CysRS_core"/>
    <property type="match status" value="1"/>
</dbReference>
<feature type="short sequence motif" description="'KMSKS' region" evidence="12">
    <location>
        <begin position="285"/>
        <end position="289"/>
    </location>
</feature>
<evidence type="ECO:0000313" key="15">
    <source>
        <dbReference type="EMBL" id="RJX48324.1"/>
    </source>
</evidence>
<feature type="binding site" evidence="12">
    <location>
        <position position="228"/>
    </location>
    <ligand>
        <name>Zn(2+)</name>
        <dbReference type="ChEBI" id="CHEBI:29105"/>
    </ligand>
</feature>
<dbReference type="Gene3D" id="3.40.50.620">
    <property type="entry name" value="HUPs"/>
    <property type="match status" value="1"/>
</dbReference>
<dbReference type="SUPFAM" id="SSF47323">
    <property type="entry name" value="Anticodon-binding domain of a subclass of class I aminoacyl-tRNA synthetases"/>
    <property type="match status" value="1"/>
</dbReference>
<dbReference type="SMART" id="SM00840">
    <property type="entry name" value="DALR_2"/>
    <property type="match status" value="1"/>
</dbReference>
<dbReference type="SUPFAM" id="SSF52374">
    <property type="entry name" value="Nucleotidylyl transferase"/>
    <property type="match status" value="1"/>
</dbReference>
<dbReference type="Pfam" id="PF01406">
    <property type="entry name" value="tRNA-synt_1e"/>
    <property type="match status" value="1"/>
</dbReference>
<keyword evidence="5 12" id="KW-0479">Metal-binding</keyword>
<comment type="cofactor">
    <cofactor evidence="12">
        <name>Zn(2+)</name>
        <dbReference type="ChEBI" id="CHEBI:29105"/>
    </cofactor>
    <text evidence="12">Binds 1 zinc ion per subunit.</text>
</comment>
<dbReference type="OrthoDB" id="9445at2157"/>
<dbReference type="Gene3D" id="1.20.120.1910">
    <property type="entry name" value="Cysteine-tRNA ligase, C-terminal anti-codon recognition domain"/>
    <property type="match status" value="1"/>
</dbReference>
<reference evidence="15 16" key="1">
    <citation type="submission" date="2018-06" db="EMBL/GenBank/DDBJ databases">
        <title>Halonotius sp. F13-13 a new haloarchaeeon isolated from a solar saltern from Isla Cristina, Huelva, Spain.</title>
        <authorList>
            <person name="Duran-Viseras A."/>
            <person name="Sanchez-Porro C."/>
            <person name="Ventosa A."/>
        </authorList>
    </citation>
    <scope>NUCLEOTIDE SEQUENCE [LARGE SCALE GENOMIC DNA]</scope>
    <source>
        <strain evidence="15 16">CECT 7525</strain>
    </source>
</reference>
<dbReference type="InterPro" id="IPR015273">
    <property type="entry name" value="Cys-tRNA-synt_Ia_DALR"/>
</dbReference>
<gene>
    <name evidence="12" type="primary">cysS</name>
    <name evidence="15" type="ORF">DP106_12430</name>
</gene>
<dbReference type="InterPro" id="IPR009080">
    <property type="entry name" value="tRNAsynth_Ia_anticodon-bd"/>
</dbReference>
<dbReference type="InterPro" id="IPR032678">
    <property type="entry name" value="tRNA-synt_1_cat_dom"/>
</dbReference>
<dbReference type="NCBIfam" id="TIGR00435">
    <property type="entry name" value="cysS"/>
    <property type="match status" value="1"/>
</dbReference>
<sequence length="492" mass="55235">MALSVTNSLTDERETFEPTGDEVLVYVCGLTVSDDPHLGHARLWTHADVIARWLDYSGYDVRHVENFTDVNEKIAARVGERPEWDTEADVARHYIARVIEYMRRLNFRRTAVYPRVSEHIPEIIELVETLSEAGHAYEANGSVYFDVTTFDDYGKLSNQQLEDLEAQGDPDERSEKRNPADFALWKAGGVTPAAIAEHAKHDHGDDHPTGQTWESPWGEGRPGWHIECSAMSMTHLDDTIDIHIGGHDLVFPHHENEIAQSEAATGQQFANYWLHTGLLETDDEKMSSSLGNFFTVEDALKEYGPNVIRTFYLSTEYGSKQTFSEDAMAEAEERWDRLERTYHAAIDACDSVDATAKTEDGDLRAAIDDTHEEFTAAMNDDFNVREAMAALRSLTNAVNRHVEEAEPYDYQGLKAAIEAFESLGGEVFGLQFDTKTDGDIALAGEVVDLVLDIREADREAGNYERADELRDSLANLGVEVQDSDDGPTFRFE</sequence>
<keyword evidence="10 12" id="KW-0030">Aminoacyl-tRNA synthetase</keyword>
<feature type="binding site" evidence="12">
    <location>
        <position position="257"/>
    </location>
    <ligand>
        <name>Zn(2+)</name>
        <dbReference type="ChEBI" id="CHEBI:29105"/>
    </ligand>
</feature>
<evidence type="ECO:0000256" key="7">
    <source>
        <dbReference type="ARBA" id="ARBA00022833"/>
    </source>
</evidence>
<evidence type="ECO:0000313" key="16">
    <source>
        <dbReference type="Proteomes" id="UP000281564"/>
    </source>
</evidence>
<name>A0A3A6Q4Z6_9EURY</name>
<feature type="compositionally biased region" description="Basic and acidic residues" evidence="13">
    <location>
        <begin position="199"/>
        <end position="208"/>
    </location>
</feature>
<dbReference type="GO" id="GO:0005524">
    <property type="term" value="F:ATP binding"/>
    <property type="evidence" value="ECO:0007669"/>
    <property type="project" value="UniProtKB-UniRule"/>
</dbReference>
<dbReference type="InterPro" id="IPR015803">
    <property type="entry name" value="Cys-tRNA-ligase"/>
</dbReference>
<evidence type="ECO:0000259" key="14">
    <source>
        <dbReference type="SMART" id="SM00840"/>
    </source>
</evidence>
<keyword evidence="7 12" id="KW-0862">Zinc</keyword>
<keyword evidence="4 12" id="KW-0436">Ligase</keyword>
<dbReference type="Proteomes" id="UP000281564">
    <property type="component" value="Unassembled WGS sequence"/>
</dbReference>
<dbReference type="PANTHER" id="PTHR10890">
    <property type="entry name" value="CYSTEINYL-TRNA SYNTHETASE"/>
    <property type="match status" value="1"/>
</dbReference>
<dbReference type="EMBL" id="QMDW01000022">
    <property type="protein sequence ID" value="RJX48324.1"/>
    <property type="molecule type" value="Genomic_DNA"/>
</dbReference>
<dbReference type="EC" id="6.1.1.16" evidence="12"/>
<dbReference type="GO" id="GO:0005737">
    <property type="term" value="C:cytoplasm"/>
    <property type="evidence" value="ECO:0007669"/>
    <property type="project" value="UniProtKB-SubCell"/>
</dbReference>
<dbReference type="InterPro" id="IPR024909">
    <property type="entry name" value="Cys-tRNA/MSH_ligase"/>
</dbReference>
<feature type="region of interest" description="Disordered" evidence="13">
    <location>
        <begin position="199"/>
        <end position="218"/>
    </location>
</feature>
<evidence type="ECO:0000256" key="8">
    <source>
        <dbReference type="ARBA" id="ARBA00022840"/>
    </source>
</evidence>
<feature type="binding site" evidence="12">
    <location>
        <position position="28"/>
    </location>
    <ligand>
        <name>Zn(2+)</name>
        <dbReference type="ChEBI" id="CHEBI:29105"/>
    </ligand>
</feature>
<evidence type="ECO:0000256" key="13">
    <source>
        <dbReference type="SAM" id="MobiDB-lite"/>
    </source>
</evidence>
<evidence type="ECO:0000256" key="2">
    <source>
        <dbReference type="ARBA" id="ARBA00005594"/>
    </source>
</evidence>
<evidence type="ECO:0000256" key="11">
    <source>
        <dbReference type="ARBA" id="ARBA00047398"/>
    </source>
</evidence>
<protein>
    <recommendedName>
        <fullName evidence="12">Cysteine--tRNA ligase</fullName>
        <ecNumber evidence="12">6.1.1.16</ecNumber>
    </recommendedName>
    <alternativeName>
        <fullName evidence="12">Cysteinyl-tRNA synthetase</fullName>
        <shortName evidence="12">CysRS</shortName>
    </alternativeName>
</protein>
<keyword evidence="6 12" id="KW-0547">Nucleotide-binding</keyword>
<feature type="binding site" evidence="12">
    <location>
        <position position="288"/>
    </location>
    <ligand>
        <name>ATP</name>
        <dbReference type="ChEBI" id="CHEBI:30616"/>
    </ligand>
</feature>
<evidence type="ECO:0000256" key="6">
    <source>
        <dbReference type="ARBA" id="ARBA00022741"/>
    </source>
</evidence>
<evidence type="ECO:0000256" key="12">
    <source>
        <dbReference type="HAMAP-Rule" id="MF_00041"/>
    </source>
</evidence>
<feature type="binding site" evidence="12">
    <location>
        <position position="253"/>
    </location>
    <ligand>
        <name>Zn(2+)</name>
        <dbReference type="ChEBI" id="CHEBI:29105"/>
    </ligand>
</feature>
<comment type="similarity">
    <text evidence="2 12">Belongs to the class-I aminoacyl-tRNA synthetase family.</text>
</comment>
<evidence type="ECO:0000256" key="3">
    <source>
        <dbReference type="ARBA" id="ARBA00022490"/>
    </source>
</evidence>
<dbReference type="InterPro" id="IPR014729">
    <property type="entry name" value="Rossmann-like_a/b/a_fold"/>
</dbReference>
<proteinExistence type="inferred from homology"/>
<accession>A0A3A6Q4Z6</accession>
<comment type="subcellular location">
    <subcellularLocation>
        <location evidence="1 12">Cytoplasm</location>
    </subcellularLocation>
</comment>
<dbReference type="InterPro" id="IPR056411">
    <property type="entry name" value="CysS_C"/>
</dbReference>
<feature type="short sequence motif" description="'HIGH' region" evidence="12">
    <location>
        <begin position="30"/>
        <end position="40"/>
    </location>
</feature>
<evidence type="ECO:0000256" key="4">
    <source>
        <dbReference type="ARBA" id="ARBA00022598"/>
    </source>
</evidence>
<dbReference type="HAMAP" id="MF_00041">
    <property type="entry name" value="Cys_tRNA_synth"/>
    <property type="match status" value="1"/>
</dbReference>
<dbReference type="PRINTS" id="PR00983">
    <property type="entry name" value="TRNASYNTHCYS"/>
</dbReference>
<comment type="catalytic activity">
    <reaction evidence="11 12">
        <text>tRNA(Cys) + L-cysteine + ATP = L-cysteinyl-tRNA(Cys) + AMP + diphosphate</text>
        <dbReference type="Rhea" id="RHEA:17773"/>
        <dbReference type="Rhea" id="RHEA-COMP:9661"/>
        <dbReference type="Rhea" id="RHEA-COMP:9679"/>
        <dbReference type="ChEBI" id="CHEBI:30616"/>
        <dbReference type="ChEBI" id="CHEBI:33019"/>
        <dbReference type="ChEBI" id="CHEBI:35235"/>
        <dbReference type="ChEBI" id="CHEBI:78442"/>
        <dbReference type="ChEBI" id="CHEBI:78517"/>
        <dbReference type="ChEBI" id="CHEBI:456215"/>
        <dbReference type="EC" id="6.1.1.16"/>
    </reaction>
</comment>
<organism evidence="15 16">
    <name type="scientific">Halonotius pteroides</name>
    <dbReference type="NCBI Taxonomy" id="268735"/>
    <lineage>
        <taxon>Archaea</taxon>
        <taxon>Methanobacteriati</taxon>
        <taxon>Methanobacteriota</taxon>
        <taxon>Stenosarchaea group</taxon>
        <taxon>Halobacteria</taxon>
        <taxon>Halobacteriales</taxon>
        <taxon>Haloferacaceae</taxon>
        <taxon>Halonotius</taxon>
    </lineage>
</organism>
<evidence type="ECO:0000256" key="10">
    <source>
        <dbReference type="ARBA" id="ARBA00023146"/>
    </source>
</evidence>
<dbReference type="RefSeq" id="WP_120085756.1">
    <property type="nucleotide sequence ID" value="NZ_QMDW01000022.1"/>
</dbReference>
<dbReference type="Pfam" id="PF09190">
    <property type="entry name" value="DALR_2"/>
    <property type="match status" value="1"/>
</dbReference>
<evidence type="ECO:0000256" key="5">
    <source>
        <dbReference type="ARBA" id="ARBA00022723"/>
    </source>
</evidence>
<dbReference type="AlphaFoldDB" id="A0A3A6Q4Z6"/>
<keyword evidence="3 12" id="KW-0963">Cytoplasm</keyword>
<dbReference type="GO" id="GO:0008270">
    <property type="term" value="F:zinc ion binding"/>
    <property type="evidence" value="ECO:0007669"/>
    <property type="project" value="UniProtKB-UniRule"/>
</dbReference>
<dbReference type="GO" id="GO:0006423">
    <property type="term" value="P:cysteinyl-tRNA aminoacylation"/>
    <property type="evidence" value="ECO:0007669"/>
    <property type="project" value="UniProtKB-UniRule"/>
</dbReference>
<dbReference type="PANTHER" id="PTHR10890:SF3">
    <property type="entry name" value="CYSTEINE--TRNA LIGASE, CYTOPLASMIC"/>
    <property type="match status" value="1"/>
</dbReference>
<keyword evidence="16" id="KW-1185">Reference proteome</keyword>
<dbReference type="GO" id="GO:0004817">
    <property type="term" value="F:cysteine-tRNA ligase activity"/>
    <property type="evidence" value="ECO:0007669"/>
    <property type="project" value="UniProtKB-UniRule"/>
</dbReference>
<comment type="caution">
    <text evidence="15">The sequence shown here is derived from an EMBL/GenBank/DDBJ whole genome shotgun (WGS) entry which is preliminary data.</text>
</comment>
<keyword evidence="8 12" id="KW-0067">ATP-binding</keyword>